<feature type="transmembrane region" description="Helical" evidence="5">
    <location>
        <begin position="221"/>
        <end position="244"/>
    </location>
</feature>
<accession>A0A0W0YXT5</accession>
<keyword evidence="4 5" id="KW-0472">Membrane</keyword>
<dbReference type="Gene3D" id="1.20.1250.20">
    <property type="entry name" value="MFS general substrate transporter like domains"/>
    <property type="match status" value="2"/>
</dbReference>
<dbReference type="InterPro" id="IPR036259">
    <property type="entry name" value="MFS_trans_sf"/>
</dbReference>
<feature type="transmembrane region" description="Helical" evidence="5">
    <location>
        <begin position="145"/>
        <end position="164"/>
    </location>
</feature>
<keyword evidence="3 5" id="KW-1133">Transmembrane helix</keyword>
<feature type="transmembrane region" description="Helical" evidence="5">
    <location>
        <begin position="290"/>
        <end position="307"/>
    </location>
</feature>
<proteinExistence type="predicted"/>
<reference evidence="7 8" key="1">
    <citation type="submission" date="2015-11" db="EMBL/GenBank/DDBJ databases">
        <title>Genomic analysis of 38 Legionella species identifies large and diverse effector repertoires.</title>
        <authorList>
            <person name="Burstein D."/>
            <person name="Amaro F."/>
            <person name="Zusman T."/>
            <person name="Lifshitz Z."/>
            <person name="Cohen O."/>
            <person name="Gilbert J.A."/>
            <person name="Pupko T."/>
            <person name="Shuman H.A."/>
            <person name="Segal G."/>
        </authorList>
    </citation>
    <scope>NUCLEOTIDE SEQUENCE [LARGE SCALE GENOMIC DNA]</scope>
    <source>
        <strain evidence="7 8">Mt.St.Helens-9</strain>
    </source>
</reference>
<feature type="transmembrane region" description="Helical" evidence="5">
    <location>
        <begin position="111"/>
        <end position="133"/>
    </location>
</feature>
<feature type="transmembrane region" description="Helical" evidence="5">
    <location>
        <begin position="81"/>
        <end position="99"/>
    </location>
</feature>
<organism evidence="7 8">
    <name type="scientific">Legionella spiritensis</name>
    <dbReference type="NCBI Taxonomy" id="452"/>
    <lineage>
        <taxon>Bacteria</taxon>
        <taxon>Pseudomonadati</taxon>
        <taxon>Pseudomonadota</taxon>
        <taxon>Gammaproteobacteria</taxon>
        <taxon>Legionellales</taxon>
        <taxon>Legionellaceae</taxon>
        <taxon>Legionella</taxon>
    </lineage>
</organism>
<evidence type="ECO:0000313" key="7">
    <source>
        <dbReference type="EMBL" id="KTD61712.1"/>
    </source>
</evidence>
<comment type="subcellular location">
    <subcellularLocation>
        <location evidence="1">Membrane</location>
        <topology evidence="1">Multi-pass membrane protein</topology>
    </subcellularLocation>
</comment>
<feature type="transmembrane region" description="Helical" evidence="5">
    <location>
        <begin position="50"/>
        <end position="72"/>
    </location>
</feature>
<evidence type="ECO:0000256" key="2">
    <source>
        <dbReference type="ARBA" id="ARBA00022692"/>
    </source>
</evidence>
<comment type="caution">
    <text evidence="7">The sequence shown here is derived from an EMBL/GenBank/DDBJ whole genome shotgun (WGS) entry which is preliminary data.</text>
</comment>
<dbReference type="PROSITE" id="PS00216">
    <property type="entry name" value="SUGAR_TRANSPORT_1"/>
    <property type="match status" value="1"/>
</dbReference>
<dbReference type="GO" id="GO:0016020">
    <property type="term" value="C:membrane"/>
    <property type="evidence" value="ECO:0007669"/>
    <property type="project" value="UniProtKB-SubCell"/>
</dbReference>
<dbReference type="GO" id="GO:0022857">
    <property type="term" value="F:transmembrane transporter activity"/>
    <property type="evidence" value="ECO:0007669"/>
    <property type="project" value="InterPro"/>
</dbReference>
<dbReference type="AlphaFoldDB" id="A0A0W0YXT5"/>
<keyword evidence="8" id="KW-1185">Reference proteome</keyword>
<dbReference type="InterPro" id="IPR020846">
    <property type="entry name" value="MFS_dom"/>
</dbReference>
<dbReference type="Proteomes" id="UP000054877">
    <property type="component" value="Unassembled WGS sequence"/>
</dbReference>
<feature type="transmembrane region" description="Helical" evidence="5">
    <location>
        <begin position="313"/>
        <end position="337"/>
    </location>
</feature>
<evidence type="ECO:0000256" key="5">
    <source>
        <dbReference type="SAM" id="Phobius"/>
    </source>
</evidence>
<dbReference type="PANTHER" id="PTHR23539">
    <property type="entry name" value="MFS TRANSPORTER"/>
    <property type="match status" value="1"/>
</dbReference>
<evidence type="ECO:0000256" key="3">
    <source>
        <dbReference type="ARBA" id="ARBA00022989"/>
    </source>
</evidence>
<feature type="transmembrane region" description="Helical" evidence="5">
    <location>
        <begin position="349"/>
        <end position="371"/>
    </location>
</feature>
<evidence type="ECO:0000256" key="1">
    <source>
        <dbReference type="ARBA" id="ARBA00004141"/>
    </source>
</evidence>
<evidence type="ECO:0000256" key="4">
    <source>
        <dbReference type="ARBA" id="ARBA00023136"/>
    </source>
</evidence>
<name>A0A0W0YXT5_LEGSP</name>
<feature type="domain" description="Major facilitator superfamily (MFS) profile" evidence="6">
    <location>
        <begin position="1"/>
        <end position="403"/>
    </location>
</feature>
<protein>
    <submittedName>
        <fullName evidence="7">Drug efflux system protein MdtG</fullName>
    </submittedName>
</protein>
<dbReference type="PANTHER" id="PTHR23539:SF1">
    <property type="entry name" value="MAJOR FACILITATOR SUPERFAMILY (MFS) PROFILE DOMAIN-CONTAINING PROTEIN"/>
    <property type="match status" value="1"/>
</dbReference>
<gene>
    <name evidence="7" type="ORF">Lspi_2342</name>
</gene>
<keyword evidence="2 5" id="KW-0812">Transmembrane</keyword>
<feature type="transmembrane region" description="Helical" evidence="5">
    <location>
        <begin position="377"/>
        <end position="399"/>
    </location>
</feature>
<evidence type="ECO:0000259" key="6">
    <source>
        <dbReference type="PROSITE" id="PS50850"/>
    </source>
</evidence>
<feature type="transmembrane region" description="Helical" evidence="5">
    <location>
        <begin position="170"/>
        <end position="189"/>
    </location>
</feature>
<dbReference type="SUPFAM" id="SSF103473">
    <property type="entry name" value="MFS general substrate transporter"/>
    <property type="match status" value="1"/>
</dbReference>
<dbReference type="STRING" id="452.Lspi_2342"/>
<dbReference type="EMBL" id="LNYX01000031">
    <property type="protein sequence ID" value="KTD61712.1"/>
    <property type="molecule type" value="Genomic_DNA"/>
</dbReference>
<sequence>MVSLTLMTSSSSIRLPLAGINFFLADVRDGLGPFLAIYLIASQGWDSGKIGVIMTIAGVTTLLLQTPAGVIIDNTRFKRGIFIICSLAIAVAVLAIQYYPGFYVVAISKGMIGAAAAFFPPAIAALTLGTVGPEYYAGQVGRNEAFNHAGNIFAALMAALLGYYLGLESLFWFTAIMAMAAVASALSLNKNLIDHRQARGLLTDSNEETPRALTVLLENKTLLLFGIAILLFHLANAAMLILIGEEIAVGKQSQSPVLFVSGSIISAQFIMFFMAILVSKKVDKWGRKPLFLLGFIALPIRGLLFTLSSDPYYLLAVQLLDGIGAGLFGALFPIVIADLTRGTGYYNTALGALGTLQAIGAAGSTLVSGIIADLYGFVAAFYVLAGIALAALFLFYFAIPETRPKNLLPFTDSHGYETR</sequence>
<dbReference type="InterPro" id="IPR011701">
    <property type="entry name" value="MFS"/>
</dbReference>
<evidence type="ECO:0000313" key="8">
    <source>
        <dbReference type="Proteomes" id="UP000054877"/>
    </source>
</evidence>
<dbReference type="PATRIC" id="fig|452.5.peg.2583"/>
<dbReference type="Pfam" id="PF07690">
    <property type="entry name" value="MFS_1"/>
    <property type="match status" value="1"/>
</dbReference>
<dbReference type="InterPro" id="IPR005829">
    <property type="entry name" value="Sugar_transporter_CS"/>
</dbReference>
<dbReference type="PROSITE" id="PS50850">
    <property type="entry name" value="MFS"/>
    <property type="match status" value="1"/>
</dbReference>
<feature type="transmembrane region" description="Helical" evidence="5">
    <location>
        <begin position="256"/>
        <end position="278"/>
    </location>
</feature>